<dbReference type="SUPFAM" id="SSF46785">
    <property type="entry name" value="Winged helix' DNA-binding domain"/>
    <property type="match status" value="1"/>
</dbReference>
<keyword evidence="8" id="KW-1185">Reference proteome</keyword>
<evidence type="ECO:0000313" key="5">
    <source>
        <dbReference type="EMBL" id="MBB6468394.1"/>
    </source>
</evidence>
<dbReference type="InterPro" id="IPR011008">
    <property type="entry name" value="Dimeric_a/b-barrel"/>
</dbReference>
<dbReference type="InterPro" id="IPR000485">
    <property type="entry name" value="AsnC-type_HTH_dom"/>
</dbReference>
<dbReference type="PANTHER" id="PTHR30154:SF34">
    <property type="entry name" value="TRANSCRIPTIONAL REGULATOR AZLB"/>
    <property type="match status" value="1"/>
</dbReference>
<dbReference type="EMBL" id="JACZEP010000015">
    <property type="protein sequence ID" value="MBE1207985.1"/>
    <property type="molecule type" value="Genomic_DNA"/>
</dbReference>
<keyword evidence="3" id="KW-0804">Transcription</keyword>
<organism evidence="5 7">
    <name type="scientific">Aminobacter carboxidus</name>
    <dbReference type="NCBI Taxonomy" id="376165"/>
    <lineage>
        <taxon>Bacteria</taxon>
        <taxon>Pseudomonadati</taxon>
        <taxon>Pseudomonadota</taxon>
        <taxon>Alphaproteobacteria</taxon>
        <taxon>Hyphomicrobiales</taxon>
        <taxon>Phyllobacteriaceae</taxon>
        <taxon>Aminobacter</taxon>
    </lineage>
</organism>
<dbReference type="SUPFAM" id="SSF54909">
    <property type="entry name" value="Dimeric alpha+beta barrel"/>
    <property type="match status" value="1"/>
</dbReference>
<keyword evidence="1" id="KW-0805">Transcription regulation</keyword>
<dbReference type="Proteomes" id="UP000532373">
    <property type="component" value="Unassembled WGS sequence"/>
</dbReference>
<reference evidence="6 8" key="2">
    <citation type="submission" date="2020-09" db="EMBL/GenBank/DDBJ databases">
        <title>Draft Genome Sequence of Aminobacter carboxidus type strain DSM 1086, a soil Gram-negative carboxydobacterium.</title>
        <authorList>
            <person name="Turrini P."/>
            <person name="Tescari M."/>
            <person name="Artuso I."/>
            <person name="Lugli G.A."/>
            <person name="Frangipani E."/>
            <person name="Ventura M."/>
            <person name="Visca P."/>
        </authorList>
    </citation>
    <scope>NUCLEOTIDE SEQUENCE [LARGE SCALE GENOMIC DNA]</scope>
    <source>
        <strain evidence="6 8">DSM 1086</strain>
    </source>
</reference>
<dbReference type="Gene3D" id="3.30.70.920">
    <property type="match status" value="1"/>
</dbReference>
<evidence type="ECO:0000313" key="6">
    <source>
        <dbReference type="EMBL" id="MBE1207985.1"/>
    </source>
</evidence>
<dbReference type="PROSITE" id="PS50956">
    <property type="entry name" value="HTH_ASNC_2"/>
    <property type="match status" value="1"/>
</dbReference>
<evidence type="ECO:0000256" key="1">
    <source>
        <dbReference type="ARBA" id="ARBA00023015"/>
    </source>
</evidence>
<sequence length="161" mass="18116">MRGIDAGSLDSFDLAILDILQQDNSTSQRIIGERVHLSAAAVNRRIQRMRDAGVIVGNYSTLDPAKMGRPITVIVEVRIESERLDLLDAAKRSFQADPDVQQCYYVTGDADFVLIVTVPSMREYDALTRRLFFENHNVKKFRTLVVMERLKAGLAIPLHNA</sequence>
<dbReference type="InterPro" id="IPR036390">
    <property type="entry name" value="WH_DNA-bd_sf"/>
</dbReference>
<gene>
    <name evidence="5" type="ORF">HNQ96_004278</name>
    <name evidence="6" type="ORF">IHE39_27205</name>
</gene>
<dbReference type="EMBL" id="JACHGI010000009">
    <property type="protein sequence ID" value="MBB6468394.1"/>
    <property type="molecule type" value="Genomic_DNA"/>
</dbReference>
<dbReference type="InterPro" id="IPR019888">
    <property type="entry name" value="Tscrpt_reg_AsnC-like"/>
</dbReference>
<dbReference type="GO" id="GO:0043565">
    <property type="term" value="F:sequence-specific DNA binding"/>
    <property type="evidence" value="ECO:0007669"/>
    <property type="project" value="InterPro"/>
</dbReference>
<dbReference type="Gene3D" id="1.10.10.10">
    <property type="entry name" value="Winged helix-like DNA-binding domain superfamily/Winged helix DNA-binding domain"/>
    <property type="match status" value="1"/>
</dbReference>
<dbReference type="Pfam" id="PF01037">
    <property type="entry name" value="AsnC_trans_reg"/>
    <property type="match status" value="1"/>
</dbReference>
<accession>A0A8E1WIR5</accession>
<evidence type="ECO:0000256" key="3">
    <source>
        <dbReference type="ARBA" id="ARBA00023163"/>
    </source>
</evidence>
<dbReference type="InterPro" id="IPR036388">
    <property type="entry name" value="WH-like_DNA-bd_sf"/>
</dbReference>
<evidence type="ECO:0000313" key="7">
    <source>
        <dbReference type="Proteomes" id="UP000532373"/>
    </source>
</evidence>
<dbReference type="AlphaFoldDB" id="A0A8E1WIR5"/>
<name>A0A8E1WIR5_9HYPH</name>
<evidence type="ECO:0000259" key="4">
    <source>
        <dbReference type="PROSITE" id="PS50956"/>
    </source>
</evidence>
<evidence type="ECO:0000256" key="2">
    <source>
        <dbReference type="ARBA" id="ARBA00023125"/>
    </source>
</evidence>
<dbReference type="InterPro" id="IPR019887">
    <property type="entry name" value="Tscrpt_reg_AsnC/Lrp_C"/>
</dbReference>
<proteinExistence type="predicted"/>
<dbReference type="PRINTS" id="PR00033">
    <property type="entry name" value="HTHASNC"/>
</dbReference>
<dbReference type="SMART" id="SM00344">
    <property type="entry name" value="HTH_ASNC"/>
    <property type="match status" value="1"/>
</dbReference>
<comment type="caution">
    <text evidence="5">The sequence shown here is derived from an EMBL/GenBank/DDBJ whole genome shotgun (WGS) entry which is preliminary data.</text>
</comment>
<feature type="domain" description="HTH asnC-type" evidence="4">
    <location>
        <begin position="9"/>
        <end position="70"/>
    </location>
</feature>
<reference evidence="5 7" key="1">
    <citation type="submission" date="2020-08" db="EMBL/GenBank/DDBJ databases">
        <title>Genomic Encyclopedia of Type Strains, Phase IV (KMG-IV): sequencing the most valuable type-strain genomes for metagenomic binning, comparative biology and taxonomic classification.</title>
        <authorList>
            <person name="Goeker M."/>
        </authorList>
    </citation>
    <scope>NUCLEOTIDE SEQUENCE [LARGE SCALE GENOMIC DNA]</scope>
    <source>
        <strain evidence="5 7">DSM 17454</strain>
    </source>
</reference>
<dbReference type="GO" id="GO:0043200">
    <property type="term" value="P:response to amino acid"/>
    <property type="evidence" value="ECO:0007669"/>
    <property type="project" value="TreeGrafter"/>
</dbReference>
<keyword evidence="2 5" id="KW-0238">DNA-binding</keyword>
<dbReference type="PANTHER" id="PTHR30154">
    <property type="entry name" value="LEUCINE-RESPONSIVE REGULATORY PROTEIN"/>
    <property type="match status" value="1"/>
</dbReference>
<dbReference type="Pfam" id="PF13412">
    <property type="entry name" value="HTH_24"/>
    <property type="match status" value="1"/>
</dbReference>
<evidence type="ECO:0000313" key="8">
    <source>
        <dbReference type="Proteomes" id="UP000598227"/>
    </source>
</evidence>
<dbReference type="GO" id="GO:0005829">
    <property type="term" value="C:cytosol"/>
    <property type="evidence" value="ECO:0007669"/>
    <property type="project" value="TreeGrafter"/>
</dbReference>
<protein>
    <submittedName>
        <fullName evidence="5">DNA-binding Lrp family transcriptional regulator</fullName>
    </submittedName>
    <submittedName>
        <fullName evidence="6">Lrp/AsnC family transcriptional regulator</fullName>
    </submittedName>
</protein>
<dbReference type="Proteomes" id="UP000598227">
    <property type="component" value="Unassembled WGS sequence"/>
</dbReference>
<dbReference type="RefSeq" id="WP_184770861.1">
    <property type="nucleotide sequence ID" value="NZ_JACHGI010000009.1"/>
</dbReference>